<dbReference type="PANTHER" id="PTHR38659:SF2">
    <property type="entry name" value="HDIG DOMAIN PROTEIN"/>
    <property type="match status" value="1"/>
</dbReference>
<dbReference type="KEGG" id="dma:DMR_37240"/>
<dbReference type="HOGENOM" id="CLU_073842_1_0_7"/>
<organism evidence="2 3">
    <name type="scientific">Solidesulfovibrio magneticus (strain ATCC 700980 / DSM 13731 / RS-1)</name>
    <name type="common">Desulfovibrio magneticus</name>
    <dbReference type="NCBI Taxonomy" id="573370"/>
    <lineage>
        <taxon>Bacteria</taxon>
        <taxon>Pseudomonadati</taxon>
        <taxon>Thermodesulfobacteriota</taxon>
        <taxon>Desulfovibrionia</taxon>
        <taxon>Desulfovibrionales</taxon>
        <taxon>Desulfovibrionaceae</taxon>
        <taxon>Solidesulfovibrio</taxon>
    </lineage>
</organism>
<dbReference type="OrthoDB" id="9790123at2"/>
<dbReference type="CDD" id="cd00077">
    <property type="entry name" value="HDc"/>
    <property type="match status" value="1"/>
</dbReference>
<dbReference type="SUPFAM" id="SSF109604">
    <property type="entry name" value="HD-domain/PDEase-like"/>
    <property type="match status" value="1"/>
</dbReference>
<keyword evidence="3" id="KW-1185">Reference proteome</keyword>
<feature type="domain" description="HD/PDEase" evidence="1">
    <location>
        <begin position="18"/>
        <end position="140"/>
    </location>
</feature>
<proteinExistence type="predicted"/>
<accession>C4XM87</accession>
<reference evidence="2 3" key="1">
    <citation type="journal article" date="2009" name="Genome Res.">
        <title>Whole genome sequence of Desulfovibrio magneticus strain RS-1 revealed common gene clusters in magnetotactic bacteria.</title>
        <authorList>
            <person name="Nakazawa H."/>
            <person name="Arakaki A."/>
            <person name="Narita-Yamada S."/>
            <person name="Yashiro I."/>
            <person name="Jinno K."/>
            <person name="Aoki N."/>
            <person name="Tsuruyama A."/>
            <person name="Okamura Y."/>
            <person name="Tanikawa S."/>
            <person name="Fujita N."/>
            <person name="Takeyama H."/>
            <person name="Matsunaga T."/>
        </authorList>
    </citation>
    <scope>NUCLEOTIDE SEQUENCE [LARGE SCALE GENOMIC DNA]</scope>
    <source>
        <strain evidence="3">ATCC 700980 / DSM 13731 / RS-1</strain>
    </source>
</reference>
<gene>
    <name evidence="2" type="ordered locus">DMR_37240</name>
</gene>
<name>C4XM87_SOLM1</name>
<dbReference type="RefSeq" id="WP_015862357.1">
    <property type="nucleotide sequence ID" value="NC_012796.1"/>
</dbReference>
<dbReference type="InterPro" id="IPR006675">
    <property type="entry name" value="HDIG_dom"/>
</dbReference>
<dbReference type="NCBIfam" id="TIGR00277">
    <property type="entry name" value="HDIG"/>
    <property type="match status" value="1"/>
</dbReference>
<dbReference type="Gene3D" id="1.10.3210.10">
    <property type="entry name" value="Hypothetical protein af1432"/>
    <property type="match status" value="1"/>
</dbReference>
<dbReference type="Pfam" id="PF01966">
    <property type="entry name" value="HD"/>
    <property type="match status" value="1"/>
</dbReference>
<evidence type="ECO:0000313" key="2">
    <source>
        <dbReference type="EMBL" id="BAH77215.1"/>
    </source>
</evidence>
<dbReference type="SMART" id="SM00471">
    <property type="entry name" value="HDc"/>
    <property type="match status" value="1"/>
</dbReference>
<evidence type="ECO:0000313" key="3">
    <source>
        <dbReference type="Proteomes" id="UP000009071"/>
    </source>
</evidence>
<evidence type="ECO:0000259" key="1">
    <source>
        <dbReference type="SMART" id="SM00471"/>
    </source>
</evidence>
<dbReference type="EMBL" id="AP010904">
    <property type="protein sequence ID" value="BAH77215.1"/>
    <property type="molecule type" value="Genomic_DNA"/>
</dbReference>
<dbReference type="InterPro" id="IPR006674">
    <property type="entry name" value="HD_domain"/>
</dbReference>
<dbReference type="AlphaFoldDB" id="C4XM87"/>
<dbReference type="eggNOG" id="COG1418">
    <property type="taxonomic scope" value="Bacteria"/>
</dbReference>
<dbReference type="Proteomes" id="UP000009071">
    <property type="component" value="Chromosome"/>
</dbReference>
<sequence length="190" mass="21149">MHPAIDTSDIELLRAQGMSEEDVAHSVAVAELALEITGRLPVPLDMELVSRGALFHDLGKVKTHAMEHGRIGAELGEKLGLPPEVRAVMEKHIWGGLTAPEAREFGLPEKDYTLHKLEERVIIYADRLVDILTEGKVPLKDPRDAEERFEEILKAYPKYGKNDITMARYFGYHREIQGLITAAGDASLTV</sequence>
<dbReference type="InterPro" id="IPR003607">
    <property type="entry name" value="HD/PDEase_dom"/>
</dbReference>
<dbReference type="PANTHER" id="PTHR38659">
    <property type="entry name" value="METAL-DEPENDENT PHOSPHOHYDROLASE"/>
    <property type="match status" value="1"/>
</dbReference>
<dbReference type="STRING" id="573370.DMR_37240"/>
<protein>
    <recommendedName>
        <fullName evidence="1">HD/PDEase domain-containing protein</fullName>
    </recommendedName>
</protein>